<dbReference type="GO" id="GO:0005739">
    <property type="term" value="C:mitochondrion"/>
    <property type="evidence" value="ECO:0007669"/>
    <property type="project" value="TreeGrafter"/>
</dbReference>
<dbReference type="Pfam" id="PF24681">
    <property type="entry name" value="Kelch_KLHDC2_KLHL20_DRC7"/>
    <property type="match status" value="1"/>
</dbReference>
<dbReference type="Gene3D" id="2.120.10.80">
    <property type="entry name" value="Kelch-type beta propeller"/>
    <property type="match status" value="2"/>
</dbReference>
<proteinExistence type="predicted"/>
<feature type="region of interest" description="Disordered" evidence="4">
    <location>
        <begin position="721"/>
        <end position="778"/>
    </location>
</feature>
<dbReference type="EMBL" id="BABT02000048">
    <property type="protein sequence ID" value="GAA94878.1"/>
    <property type="molecule type" value="Genomic_DNA"/>
</dbReference>
<evidence type="ECO:0000256" key="4">
    <source>
        <dbReference type="SAM" id="MobiDB-lite"/>
    </source>
</evidence>
<accession>G7DWB8</accession>
<dbReference type="HOGENOM" id="CLU_005349_2_1_1"/>
<feature type="coiled-coil region" evidence="3">
    <location>
        <begin position="1004"/>
        <end position="1041"/>
    </location>
</feature>
<reference evidence="5 6" key="1">
    <citation type="journal article" date="2011" name="J. Gen. Appl. Microbiol.">
        <title>Draft genome sequencing of the enigmatic basidiomycete Mixia osmundae.</title>
        <authorList>
            <person name="Nishida H."/>
            <person name="Nagatsuka Y."/>
            <person name="Sugiyama J."/>
        </authorList>
    </citation>
    <scope>NUCLEOTIDE SEQUENCE [LARGE SCALE GENOMIC DNA]</scope>
    <source>
        <strain evidence="6">CBS 9802 / IAM 14324 / JCM 22182 / KY 12970</strain>
    </source>
</reference>
<dbReference type="AlphaFoldDB" id="G7DWB8"/>
<evidence type="ECO:0000313" key="6">
    <source>
        <dbReference type="Proteomes" id="UP000009131"/>
    </source>
</evidence>
<dbReference type="GO" id="GO:0005829">
    <property type="term" value="C:cytosol"/>
    <property type="evidence" value="ECO:0007669"/>
    <property type="project" value="TreeGrafter"/>
</dbReference>
<dbReference type="SUPFAM" id="SSF117281">
    <property type="entry name" value="Kelch motif"/>
    <property type="match status" value="1"/>
</dbReference>
<dbReference type="PANTHER" id="PTHR43503:SF2">
    <property type="entry name" value="NEGATIVE REGULATOR OF SPORULATION MDS3-RELATED"/>
    <property type="match status" value="1"/>
</dbReference>
<keyword evidence="3" id="KW-0175">Coiled coil</keyword>
<comment type="caution">
    <text evidence="5">The sequence shown here is derived from an EMBL/GenBank/DDBJ whole genome shotgun (WGS) entry which is preliminary data.</text>
</comment>
<dbReference type="InterPro" id="IPR015915">
    <property type="entry name" value="Kelch-typ_b-propeller"/>
</dbReference>
<feature type="compositionally biased region" description="Low complexity" evidence="4">
    <location>
        <begin position="852"/>
        <end position="874"/>
    </location>
</feature>
<dbReference type="eggNOG" id="KOG0379">
    <property type="taxonomic scope" value="Eukaryota"/>
</dbReference>
<gene>
    <name evidence="5" type="primary">Mo01533</name>
    <name evidence="5" type="ORF">E5Q_01533</name>
</gene>
<feature type="region of interest" description="Disordered" evidence="4">
    <location>
        <begin position="86"/>
        <end position="127"/>
    </location>
</feature>
<dbReference type="FunCoup" id="G7DWB8">
    <property type="interactions" value="99"/>
</dbReference>
<protein>
    <recommendedName>
        <fullName evidence="7">BTB domain-containing protein</fullName>
    </recommendedName>
</protein>
<dbReference type="GO" id="GO:0045454">
    <property type="term" value="P:cell redox homeostasis"/>
    <property type="evidence" value="ECO:0007669"/>
    <property type="project" value="TreeGrafter"/>
</dbReference>
<keyword evidence="6" id="KW-1185">Reference proteome</keyword>
<organism evidence="5 6">
    <name type="scientific">Mixia osmundae (strain CBS 9802 / IAM 14324 / JCM 22182 / KY 12970)</name>
    <dbReference type="NCBI Taxonomy" id="764103"/>
    <lineage>
        <taxon>Eukaryota</taxon>
        <taxon>Fungi</taxon>
        <taxon>Dikarya</taxon>
        <taxon>Basidiomycota</taxon>
        <taxon>Pucciniomycotina</taxon>
        <taxon>Mixiomycetes</taxon>
        <taxon>Mixiales</taxon>
        <taxon>Mixiaceae</taxon>
        <taxon>Mixia</taxon>
    </lineage>
</organism>
<dbReference type="Gene3D" id="3.30.710.10">
    <property type="entry name" value="Potassium Channel Kv1.1, Chain A"/>
    <property type="match status" value="1"/>
</dbReference>
<dbReference type="OrthoDB" id="10001928at2759"/>
<sequence>MSAPNSAGAGSSGQSVSLAAQSTLADLTACVRRTKGDIPPPLVGASTTVIGNRMYLFGGRLVPTRVMIDDLYILDLPTLTWKKVLPVSSPPDEQTTKPSKQAIRATRKTQVGDPAADDSDQQSSGDEIDLDEASLAAEQQRQVQAKQDTLPPSPRYFHSAEAYGDKLLIFGGMGYEPDADRTAEPAADEPETGLCVMNDLIVFDTHTQTWSHPTTSTALITPLAEPVRGPSARYAHLSSISNDCLVILGGQDLANTYLQEMNVLDLKRMMWIESRAWDGHCGTYRSVIASRKQGIRFNDPITLATTLSATTSREASVPDLQGRNASRTSVDADDPSRNSFYANDIALHMPYSVPIDADSLEPIYLYSNYNFSNVKRSLELISAPTPGLSESCTVTNLSAAMTGLPSLPPGLRFPTGSVIGQHLVISGTYLSHQMSCFAIWALDLSHVGQSDPASLSWQRIDPGSIMAHGASWNKAVTWKNTMVVLGDRDRDIATDYDHRQTNFNHVALVDLEAFGIYQPPPQILPVLAQEYGLTSLSEPYLCDFEIVCSDGKRVGCSRRILEERWPLFRDKLSQFRKKAGKAYIAATSTAPLAPGDEDGDESDVEIPLETGTGDAALQLNITPRSMALPEPAAVVTALLQYYYTLAICTSLQQALPNLVAMLLFGRQVKDVNLQALVVHALHCHLSQGQGNAAIVYEAATLSGCIALQVRALKAMMNSSRGLGTTRQPGPGVAVPLAQGQAATQRTSDARPPEQSSLPLRSAASGVFPTGRSDLTGSNLASLSTDADLLMGFSANRTTHRPIKEPAKQSISLKQSRLALTGRSSLDLVGRKSFAASSTYSLEGSVSPSYTGRSSRMASMSASSASTAPTEPSSPHSEKAHQIGFTSGYLSQNGSMLGRSSTLIDDDASLVPTITSIASGSLSSNSLSGASSPQAAPLHTNVLFGKGVTGRGGSGKAMKPLEVLVKEKLEYMVVHEQRLRDHGATDDEVSRWRASEMGSKLMRKAEKLERKQAREVSQKQKLQEKMETKQLVKAQKQELKLQHKAELELKKLQLQAAETI</sequence>
<evidence type="ECO:0000256" key="2">
    <source>
        <dbReference type="ARBA" id="ARBA00022737"/>
    </source>
</evidence>
<dbReference type="STRING" id="764103.G7DWB8"/>
<feature type="region of interest" description="Disordered" evidence="4">
    <location>
        <begin position="312"/>
        <end position="335"/>
    </location>
</feature>
<keyword evidence="2" id="KW-0677">Repeat</keyword>
<feature type="compositionally biased region" description="Polar residues" evidence="4">
    <location>
        <begin position="841"/>
        <end position="851"/>
    </location>
</feature>
<dbReference type="InterPro" id="IPR011333">
    <property type="entry name" value="SKP1/BTB/POZ_sf"/>
</dbReference>
<dbReference type="PANTHER" id="PTHR43503">
    <property type="entry name" value="MCG48959-RELATED"/>
    <property type="match status" value="1"/>
</dbReference>
<feature type="compositionally biased region" description="Acidic residues" evidence="4">
    <location>
        <begin position="115"/>
        <end position="127"/>
    </location>
</feature>
<evidence type="ECO:0000256" key="3">
    <source>
        <dbReference type="SAM" id="Coils"/>
    </source>
</evidence>
<evidence type="ECO:0008006" key="7">
    <source>
        <dbReference type="Google" id="ProtNLM"/>
    </source>
</evidence>
<dbReference type="RefSeq" id="XP_014568934.1">
    <property type="nucleotide sequence ID" value="XM_014713448.1"/>
</dbReference>
<evidence type="ECO:0000256" key="1">
    <source>
        <dbReference type="ARBA" id="ARBA00022441"/>
    </source>
</evidence>
<keyword evidence="1" id="KW-0880">Kelch repeat</keyword>
<reference evidence="5 6" key="2">
    <citation type="journal article" date="2012" name="Open Biol.">
        <title>Characteristics of nucleosomes and linker DNA regions on the genome of the basidiomycete Mixia osmundae revealed by mono- and dinucleosome mapping.</title>
        <authorList>
            <person name="Nishida H."/>
            <person name="Kondo S."/>
            <person name="Matsumoto T."/>
            <person name="Suzuki Y."/>
            <person name="Yoshikawa H."/>
            <person name="Taylor T.D."/>
            <person name="Sugiyama J."/>
        </authorList>
    </citation>
    <scope>NUCLEOTIDE SEQUENCE [LARGE SCALE GENOMIC DNA]</scope>
    <source>
        <strain evidence="6">CBS 9802 / IAM 14324 / JCM 22182 / KY 12970</strain>
    </source>
</reference>
<feature type="region of interest" description="Disordered" evidence="4">
    <location>
        <begin position="841"/>
        <end position="880"/>
    </location>
</feature>
<name>G7DWB8_MIXOS</name>
<evidence type="ECO:0000313" key="5">
    <source>
        <dbReference type="EMBL" id="GAA94878.1"/>
    </source>
</evidence>
<dbReference type="InParanoid" id="G7DWB8"/>
<dbReference type="Proteomes" id="UP000009131">
    <property type="component" value="Unassembled WGS sequence"/>
</dbReference>